<dbReference type="GO" id="GO:0003677">
    <property type="term" value="F:DNA binding"/>
    <property type="evidence" value="ECO:0007669"/>
    <property type="project" value="InterPro"/>
</dbReference>
<organism evidence="2 3">
    <name type="scientific">Halanaerobium salsuginis</name>
    <dbReference type="NCBI Taxonomy" id="29563"/>
    <lineage>
        <taxon>Bacteria</taxon>
        <taxon>Bacillati</taxon>
        <taxon>Bacillota</taxon>
        <taxon>Clostridia</taxon>
        <taxon>Halanaerobiales</taxon>
        <taxon>Halanaerobiaceae</taxon>
        <taxon>Halanaerobium</taxon>
    </lineage>
</organism>
<dbReference type="GO" id="GO:0006313">
    <property type="term" value="P:DNA transposition"/>
    <property type="evidence" value="ECO:0007669"/>
    <property type="project" value="InterPro"/>
</dbReference>
<proteinExistence type="predicted"/>
<dbReference type="InterPro" id="IPR003346">
    <property type="entry name" value="Transposase_20"/>
</dbReference>
<dbReference type="Proteomes" id="UP000199006">
    <property type="component" value="Unassembled WGS sequence"/>
</dbReference>
<dbReference type="AlphaFoldDB" id="A0A1I4M868"/>
<dbReference type="RefSeq" id="WP_218142078.1">
    <property type="nucleotide sequence ID" value="NZ_FOTI01000050.1"/>
</dbReference>
<feature type="domain" description="Transposase IS116/IS110/IS902 C-terminal" evidence="1">
    <location>
        <begin position="14"/>
        <end position="60"/>
    </location>
</feature>
<reference evidence="2 3" key="1">
    <citation type="submission" date="2016-10" db="EMBL/GenBank/DDBJ databases">
        <authorList>
            <person name="de Groot N.N."/>
        </authorList>
    </citation>
    <scope>NUCLEOTIDE SEQUENCE [LARGE SCALE GENOMIC DNA]</scope>
    <source>
        <strain evidence="2 3">ATCC 51327</strain>
    </source>
</reference>
<keyword evidence="3" id="KW-1185">Reference proteome</keyword>
<dbReference type="Pfam" id="PF02371">
    <property type="entry name" value="Transposase_20"/>
    <property type="match status" value="1"/>
</dbReference>
<evidence type="ECO:0000313" key="3">
    <source>
        <dbReference type="Proteomes" id="UP000199006"/>
    </source>
</evidence>
<dbReference type="PANTHER" id="PTHR33055:SF15">
    <property type="entry name" value="TRANSPOSASE-RELATED"/>
    <property type="match status" value="1"/>
</dbReference>
<protein>
    <submittedName>
        <fullName evidence="2">Transposase IS116/IS110/IS902 family protein</fullName>
    </submittedName>
</protein>
<dbReference type="STRING" id="29563.SAMN02983006_02528"/>
<evidence type="ECO:0000259" key="1">
    <source>
        <dbReference type="Pfam" id="PF02371"/>
    </source>
</evidence>
<accession>A0A1I4M868</accession>
<dbReference type="EMBL" id="FOTI01000050">
    <property type="protein sequence ID" value="SFL99429.1"/>
    <property type="molecule type" value="Genomic_DNA"/>
</dbReference>
<dbReference type="GO" id="GO:0004803">
    <property type="term" value="F:transposase activity"/>
    <property type="evidence" value="ECO:0007669"/>
    <property type="project" value="InterPro"/>
</dbReference>
<dbReference type="PANTHER" id="PTHR33055">
    <property type="entry name" value="TRANSPOSASE FOR INSERTION SEQUENCE ELEMENT IS1111A"/>
    <property type="match status" value="1"/>
</dbReference>
<evidence type="ECO:0000313" key="2">
    <source>
        <dbReference type="EMBL" id="SFL99429.1"/>
    </source>
</evidence>
<sequence length="109" mass="12347">MKALMKLSENFNLNFAGLDPSVYESGKFRSTHNSISKRSSTHLRKALYQAASAGIRKTNEVPNNPILYNYYSKKVNEGKAKKVAIIAAAHKLLRIIYGVWKNDESFRIN</sequence>
<gene>
    <name evidence="2" type="ORF">SAMN02983006_02528</name>
</gene>
<dbReference type="InterPro" id="IPR047650">
    <property type="entry name" value="Transpos_IS110"/>
</dbReference>
<name>A0A1I4M868_9FIRM</name>